<keyword evidence="2 6" id="KW-0699">rRNA-binding</keyword>
<dbReference type="Gene3D" id="3.30.70.330">
    <property type="match status" value="1"/>
</dbReference>
<proteinExistence type="inferred from homology"/>
<dbReference type="InterPro" id="IPR013025">
    <property type="entry name" value="Ribosomal_uL23-like"/>
</dbReference>
<dbReference type="EMBL" id="CP014672">
    <property type="protein sequence ID" value="ANW99822.1"/>
    <property type="molecule type" value="Genomic_DNA"/>
</dbReference>
<evidence type="ECO:0000256" key="6">
    <source>
        <dbReference type="HAMAP-Rule" id="MF_01369"/>
    </source>
</evidence>
<dbReference type="NCBIfam" id="NF004366">
    <property type="entry name" value="PRK05738.3-2"/>
    <property type="match status" value="1"/>
</dbReference>
<dbReference type="GO" id="GO:0019843">
    <property type="term" value="F:rRNA binding"/>
    <property type="evidence" value="ECO:0007669"/>
    <property type="project" value="UniProtKB-UniRule"/>
</dbReference>
<organism evidence="7 8">
    <name type="scientific">Thermoclostridium stercorarium subsp. thermolacticum DSM 2910</name>
    <dbReference type="NCBI Taxonomy" id="1121336"/>
    <lineage>
        <taxon>Bacteria</taxon>
        <taxon>Bacillati</taxon>
        <taxon>Bacillota</taxon>
        <taxon>Clostridia</taxon>
        <taxon>Eubacteriales</taxon>
        <taxon>Oscillospiraceae</taxon>
        <taxon>Thermoclostridium</taxon>
    </lineage>
</organism>
<name>A0A1B1YGC1_THEST</name>
<dbReference type="GO" id="GO:0003735">
    <property type="term" value="F:structural constituent of ribosome"/>
    <property type="evidence" value="ECO:0007669"/>
    <property type="project" value="InterPro"/>
</dbReference>
<dbReference type="NCBIfam" id="NF004363">
    <property type="entry name" value="PRK05738.2-4"/>
    <property type="match status" value="1"/>
</dbReference>
<dbReference type="AlphaFoldDB" id="A0A1B1YGC1"/>
<dbReference type="OrthoDB" id="9793353at2"/>
<evidence type="ECO:0000313" key="7">
    <source>
        <dbReference type="EMBL" id="ANW99822.1"/>
    </source>
</evidence>
<evidence type="ECO:0000313" key="8">
    <source>
        <dbReference type="Proteomes" id="UP000092971"/>
    </source>
</evidence>
<accession>A0A1B1YGC1</accession>
<dbReference type="InterPro" id="IPR012677">
    <property type="entry name" value="Nucleotide-bd_a/b_plait_sf"/>
</dbReference>
<evidence type="ECO:0000256" key="1">
    <source>
        <dbReference type="ARBA" id="ARBA00006700"/>
    </source>
</evidence>
<reference evidence="7 8" key="1">
    <citation type="submission" date="2016-02" db="EMBL/GenBank/DDBJ databases">
        <title>Comparison of Clostridium stercorarium subspecies using comparative genomics and transcriptomics.</title>
        <authorList>
            <person name="Schellenberg J."/>
            <person name="Thallinger G."/>
            <person name="Levin D.B."/>
            <person name="Zhang X."/>
            <person name="Alvare G."/>
            <person name="Fristensky B."/>
            <person name="Sparling R."/>
        </authorList>
    </citation>
    <scope>NUCLEOTIDE SEQUENCE [LARGE SCALE GENOMIC DNA]</scope>
    <source>
        <strain evidence="7 8">DSM 2910</strain>
    </source>
</reference>
<dbReference type="HAMAP" id="MF_01369_B">
    <property type="entry name" value="Ribosomal_uL23_B"/>
    <property type="match status" value="1"/>
</dbReference>
<evidence type="ECO:0000256" key="3">
    <source>
        <dbReference type="ARBA" id="ARBA00022884"/>
    </source>
</evidence>
<comment type="similarity">
    <text evidence="1 6">Belongs to the universal ribosomal protein uL23 family.</text>
</comment>
<dbReference type="GO" id="GO:1990904">
    <property type="term" value="C:ribonucleoprotein complex"/>
    <property type="evidence" value="ECO:0007669"/>
    <property type="project" value="UniProtKB-KW"/>
</dbReference>
<dbReference type="Pfam" id="PF00276">
    <property type="entry name" value="Ribosomal_L23"/>
    <property type="match status" value="1"/>
</dbReference>
<dbReference type="GO" id="GO:0006412">
    <property type="term" value="P:translation"/>
    <property type="evidence" value="ECO:0007669"/>
    <property type="project" value="UniProtKB-UniRule"/>
</dbReference>
<dbReference type="SUPFAM" id="SSF54189">
    <property type="entry name" value="Ribosomal proteins S24e, L23 and L15e"/>
    <property type="match status" value="1"/>
</dbReference>
<keyword evidence="4 6" id="KW-0689">Ribosomal protein</keyword>
<sequence length="117" mass="13329">MKLAEDIIIRPYITEKSYENMAQGKYTFIVDPKATKTEIKHAVEKLFNVKVLSVNTVNYKGKEKRLGVHVGRTSKWKKAIVKIDTNPQPVTYLDKEGKPVTVAKKYKTEIEEFGGAQ</sequence>
<dbReference type="RefSeq" id="WP_015360269.1">
    <property type="nucleotide sequence ID" value="NZ_CP014672.1"/>
</dbReference>
<evidence type="ECO:0000256" key="5">
    <source>
        <dbReference type="ARBA" id="ARBA00023274"/>
    </source>
</evidence>
<comment type="function">
    <text evidence="6">One of the early assembly proteins it binds 23S rRNA. One of the proteins that surrounds the polypeptide exit tunnel on the outside of the ribosome. Forms the main docking site for trigger factor binding to the ribosome.</text>
</comment>
<evidence type="ECO:0000256" key="2">
    <source>
        <dbReference type="ARBA" id="ARBA00022730"/>
    </source>
</evidence>
<gene>
    <name evidence="6" type="primary">rplW</name>
    <name evidence="7" type="ORF">CSTERTH_12660</name>
</gene>
<dbReference type="PANTHER" id="PTHR11620">
    <property type="entry name" value="60S RIBOSOMAL PROTEIN L23A"/>
    <property type="match status" value="1"/>
</dbReference>
<keyword evidence="3 6" id="KW-0694">RNA-binding</keyword>
<dbReference type="InterPro" id="IPR012678">
    <property type="entry name" value="Ribosomal_uL23/eL15/eS24_sf"/>
</dbReference>
<dbReference type="FunFam" id="3.30.70.330:FF:000001">
    <property type="entry name" value="50S ribosomal protein L23"/>
    <property type="match status" value="1"/>
</dbReference>
<comment type="subunit">
    <text evidence="6">Part of the 50S ribosomal subunit. Contacts protein L29, and trigger factor when it is bound to the ribosome.</text>
</comment>
<keyword evidence="5 6" id="KW-0687">Ribonucleoprotein</keyword>
<protein>
    <recommendedName>
        <fullName evidence="6">Large ribosomal subunit protein uL23</fullName>
    </recommendedName>
</protein>
<evidence type="ECO:0000256" key="4">
    <source>
        <dbReference type="ARBA" id="ARBA00022980"/>
    </source>
</evidence>
<dbReference type="GO" id="GO:0005840">
    <property type="term" value="C:ribosome"/>
    <property type="evidence" value="ECO:0007669"/>
    <property type="project" value="UniProtKB-KW"/>
</dbReference>
<dbReference type="Proteomes" id="UP000092971">
    <property type="component" value="Chromosome"/>
</dbReference>